<keyword evidence="5" id="KW-0574">Periplasm</keyword>
<dbReference type="PANTHER" id="PTHR38439:SF2">
    <property type="entry name" value="OUTER MEMBRANE PROTEIN H.8"/>
    <property type="match status" value="1"/>
</dbReference>
<keyword evidence="3 5" id="KW-0249">Electron transport</keyword>
<dbReference type="InterPro" id="IPR014068">
    <property type="entry name" value="Azurin"/>
</dbReference>
<dbReference type="InterPro" id="IPR000923">
    <property type="entry name" value="BlueCu_1"/>
</dbReference>
<keyword evidence="4 5" id="KW-0186">Copper</keyword>
<evidence type="ECO:0000313" key="8">
    <source>
        <dbReference type="Proteomes" id="UP000709336"/>
    </source>
</evidence>
<evidence type="ECO:0000259" key="6">
    <source>
        <dbReference type="Pfam" id="PF00127"/>
    </source>
</evidence>
<protein>
    <recommendedName>
        <fullName evidence="5">Azurin</fullName>
    </recommendedName>
</protein>
<accession>A0ABX1R2S1</accession>
<keyword evidence="8" id="KW-1185">Reference proteome</keyword>
<dbReference type="PANTHER" id="PTHR38439">
    <property type="entry name" value="AURACYANIN-B"/>
    <property type="match status" value="1"/>
</dbReference>
<dbReference type="Proteomes" id="UP000709336">
    <property type="component" value="Unassembled WGS sequence"/>
</dbReference>
<evidence type="ECO:0000256" key="1">
    <source>
        <dbReference type="ARBA" id="ARBA00022448"/>
    </source>
</evidence>
<dbReference type="SUPFAM" id="SSF49503">
    <property type="entry name" value="Cupredoxins"/>
    <property type="match status" value="1"/>
</dbReference>
<evidence type="ECO:0000256" key="5">
    <source>
        <dbReference type="RuleBase" id="RU363017"/>
    </source>
</evidence>
<keyword evidence="1 5" id="KW-0813">Transport</keyword>
<keyword evidence="2 5" id="KW-0479">Metal-binding</keyword>
<keyword evidence="5" id="KW-0732">Signal</keyword>
<sequence length="149" mass="15975">MKFKSILLGTLLLGSSATTLANECEATIDSDDMMKFDTSAMTIPKSCGEFTVTLTHSGKLPKTAMGHNWVMSTEADMQPIARDGLTAGLSNNYIKPDDERVIANTKVIGGGEKTSVTFDVSGLSSDESYMFFCSFPGHIAMMKGTVTVK</sequence>
<dbReference type="Gene3D" id="2.60.40.420">
    <property type="entry name" value="Cupredoxins - blue copper proteins"/>
    <property type="match status" value="1"/>
</dbReference>
<feature type="chain" id="PRO_5044973608" description="Azurin" evidence="5">
    <location>
        <begin position="22"/>
        <end position="149"/>
    </location>
</feature>
<evidence type="ECO:0000256" key="3">
    <source>
        <dbReference type="ARBA" id="ARBA00022982"/>
    </source>
</evidence>
<evidence type="ECO:0000313" key="7">
    <source>
        <dbReference type="EMBL" id="NMH60752.1"/>
    </source>
</evidence>
<dbReference type="Pfam" id="PF00127">
    <property type="entry name" value="Copper-bind"/>
    <property type="match status" value="1"/>
</dbReference>
<dbReference type="RefSeq" id="WP_169211309.1">
    <property type="nucleotide sequence ID" value="NZ_JAATNW010000006.1"/>
</dbReference>
<comment type="function">
    <text evidence="5">Transfers electrons from cytochrome c551 to cytochrome oxidase.</text>
</comment>
<dbReference type="InterPro" id="IPR008972">
    <property type="entry name" value="Cupredoxin"/>
</dbReference>
<evidence type="ECO:0000256" key="4">
    <source>
        <dbReference type="ARBA" id="ARBA00023008"/>
    </source>
</evidence>
<dbReference type="EMBL" id="JAATNW010000006">
    <property type="protein sequence ID" value="NMH60752.1"/>
    <property type="molecule type" value="Genomic_DNA"/>
</dbReference>
<reference evidence="7 8" key="1">
    <citation type="submission" date="2020-03" db="EMBL/GenBank/DDBJ databases">
        <title>Alteromonas ponticola sp. nov., isolated from seawater.</title>
        <authorList>
            <person name="Yoon J.-H."/>
            <person name="Kim Y.-O."/>
        </authorList>
    </citation>
    <scope>NUCLEOTIDE SEQUENCE [LARGE SCALE GENOMIC DNA]</scope>
    <source>
        <strain evidence="7 8">MYP5</strain>
    </source>
</reference>
<dbReference type="CDD" id="cd13922">
    <property type="entry name" value="Azurin"/>
    <property type="match status" value="1"/>
</dbReference>
<feature type="signal peptide" evidence="5">
    <location>
        <begin position="1"/>
        <end position="21"/>
    </location>
</feature>
<dbReference type="InterPro" id="IPR050845">
    <property type="entry name" value="Cu-binding_ET"/>
</dbReference>
<organism evidence="7 8">
    <name type="scientific">Alteromonas ponticola</name>
    <dbReference type="NCBI Taxonomy" id="2720613"/>
    <lineage>
        <taxon>Bacteria</taxon>
        <taxon>Pseudomonadati</taxon>
        <taxon>Pseudomonadota</taxon>
        <taxon>Gammaproteobacteria</taxon>
        <taxon>Alteromonadales</taxon>
        <taxon>Alteromonadaceae</taxon>
        <taxon>Alteromonas/Salinimonas group</taxon>
        <taxon>Alteromonas</taxon>
    </lineage>
</organism>
<name>A0ABX1R2S1_9ALTE</name>
<proteinExistence type="predicted"/>
<evidence type="ECO:0000256" key="2">
    <source>
        <dbReference type="ARBA" id="ARBA00022723"/>
    </source>
</evidence>
<comment type="caution">
    <text evidence="7">The sequence shown here is derived from an EMBL/GenBank/DDBJ whole genome shotgun (WGS) entry which is preliminary data.</text>
</comment>
<dbReference type="NCBIfam" id="TIGR02695">
    <property type="entry name" value="azurin"/>
    <property type="match status" value="1"/>
</dbReference>
<comment type="subcellular location">
    <subcellularLocation>
        <location evidence="5">Periplasm</location>
    </subcellularLocation>
</comment>
<feature type="domain" description="Blue (type 1) copper" evidence="6">
    <location>
        <begin position="23"/>
        <end position="149"/>
    </location>
</feature>
<gene>
    <name evidence="7" type="primary">azu</name>
    <name evidence="7" type="ORF">HCJ96_12010</name>
</gene>